<dbReference type="GO" id="GO:0006364">
    <property type="term" value="P:rRNA processing"/>
    <property type="evidence" value="ECO:0007669"/>
    <property type="project" value="UniProtKB-KW"/>
</dbReference>
<proteinExistence type="inferred from homology"/>
<dbReference type="Gene3D" id="2.40.30.60">
    <property type="entry name" value="RimM"/>
    <property type="match status" value="1"/>
</dbReference>
<dbReference type="HAMAP" id="MF_00014">
    <property type="entry name" value="Ribosome_mat_RimM"/>
    <property type="match status" value="1"/>
</dbReference>
<sequence length="183" mass="20537">MSTAGACAGIRCNPVNHEQDGTVVVGRVRGIFGVKGWVRVQDYSSRIGDILQYDTWLLKQDQGWMARTVLEGRLHQKGVVCHLKGYDDRAQAKELVDVDIAVTSDRLSELEPGEYYWHQLEGLEVVNLSGENLGKVDRLLETGANDVLVLKGEQERLVPYTPGVVAEIDLDRGRIQVDWEKDY</sequence>
<dbReference type="EMBL" id="UINC01005972">
    <property type="protein sequence ID" value="SVA24695.1"/>
    <property type="molecule type" value="Genomic_DNA"/>
</dbReference>
<dbReference type="InterPro" id="IPR056792">
    <property type="entry name" value="PRC_RimM"/>
</dbReference>
<keyword evidence="2" id="KW-0690">Ribosome biogenesis</keyword>
<name>A0A381U8Y0_9ZZZZ</name>
<evidence type="ECO:0000259" key="6">
    <source>
        <dbReference type="Pfam" id="PF24986"/>
    </source>
</evidence>
<dbReference type="Gene3D" id="2.30.30.240">
    <property type="entry name" value="PRC-barrel domain"/>
    <property type="match status" value="1"/>
</dbReference>
<feature type="domain" description="Ribosome maturation factor RimM PRC barrel" evidence="6">
    <location>
        <begin position="117"/>
        <end position="182"/>
    </location>
</feature>
<keyword evidence="1" id="KW-0963">Cytoplasm</keyword>
<organism evidence="7">
    <name type="scientific">marine metagenome</name>
    <dbReference type="NCBI Taxonomy" id="408172"/>
    <lineage>
        <taxon>unclassified sequences</taxon>
        <taxon>metagenomes</taxon>
        <taxon>ecological metagenomes</taxon>
    </lineage>
</organism>
<evidence type="ECO:0000256" key="4">
    <source>
        <dbReference type="ARBA" id="ARBA00023186"/>
    </source>
</evidence>
<dbReference type="SUPFAM" id="SSF50346">
    <property type="entry name" value="PRC-barrel domain"/>
    <property type="match status" value="1"/>
</dbReference>
<feature type="domain" description="RimM N-terminal" evidence="5">
    <location>
        <begin position="24"/>
        <end position="105"/>
    </location>
</feature>
<dbReference type="Pfam" id="PF01782">
    <property type="entry name" value="RimM"/>
    <property type="match status" value="1"/>
</dbReference>
<dbReference type="GO" id="GO:0005840">
    <property type="term" value="C:ribosome"/>
    <property type="evidence" value="ECO:0007669"/>
    <property type="project" value="InterPro"/>
</dbReference>
<reference evidence="7" key="1">
    <citation type="submission" date="2018-05" db="EMBL/GenBank/DDBJ databases">
        <authorList>
            <person name="Lanie J.A."/>
            <person name="Ng W.-L."/>
            <person name="Kazmierczak K.M."/>
            <person name="Andrzejewski T.M."/>
            <person name="Davidsen T.M."/>
            <person name="Wayne K.J."/>
            <person name="Tettelin H."/>
            <person name="Glass J.I."/>
            <person name="Rusch D."/>
            <person name="Podicherti R."/>
            <person name="Tsui H.-C.T."/>
            <person name="Winkler M.E."/>
        </authorList>
    </citation>
    <scope>NUCLEOTIDE SEQUENCE</scope>
</reference>
<dbReference type="Pfam" id="PF24986">
    <property type="entry name" value="PRC_RimM"/>
    <property type="match status" value="1"/>
</dbReference>
<dbReference type="InterPro" id="IPR002676">
    <property type="entry name" value="RimM_N"/>
</dbReference>
<evidence type="ECO:0000256" key="1">
    <source>
        <dbReference type="ARBA" id="ARBA00022490"/>
    </source>
</evidence>
<evidence type="ECO:0000256" key="2">
    <source>
        <dbReference type="ARBA" id="ARBA00022517"/>
    </source>
</evidence>
<dbReference type="SUPFAM" id="SSF50447">
    <property type="entry name" value="Translation proteins"/>
    <property type="match status" value="1"/>
</dbReference>
<dbReference type="PANTHER" id="PTHR33692">
    <property type="entry name" value="RIBOSOME MATURATION FACTOR RIMM"/>
    <property type="match status" value="1"/>
</dbReference>
<dbReference type="InterPro" id="IPR009000">
    <property type="entry name" value="Transl_B-barrel_sf"/>
</dbReference>
<dbReference type="GO" id="GO:0043022">
    <property type="term" value="F:ribosome binding"/>
    <property type="evidence" value="ECO:0007669"/>
    <property type="project" value="InterPro"/>
</dbReference>
<keyword evidence="3" id="KW-0698">rRNA processing</keyword>
<dbReference type="InterPro" id="IPR036976">
    <property type="entry name" value="RimM_N_sf"/>
</dbReference>
<evidence type="ECO:0000256" key="3">
    <source>
        <dbReference type="ARBA" id="ARBA00022552"/>
    </source>
</evidence>
<evidence type="ECO:0008006" key="8">
    <source>
        <dbReference type="Google" id="ProtNLM"/>
    </source>
</evidence>
<keyword evidence="4" id="KW-0143">Chaperone</keyword>
<evidence type="ECO:0000259" key="5">
    <source>
        <dbReference type="Pfam" id="PF01782"/>
    </source>
</evidence>
<protein>
    <recommendedName>
        <fullName evidence="8">RimM N-terminal domain-containing protein</fullName>
    </recommendedName>
</protein>
<dbReference type="PANTHER" id="PTHR33692:SF1">
    <property type="entry name" value="RIBOSOME MATURATION FACTOR RIMM"/>
    <property type="match status" value="1"/>
</dbReference>
<gene>
    <name evidence="7" type="ORF">METZ01_LOCUS77549</name>
</gene>
<dbReference type="AlphaFoldDB" id="A0A381U8Y0"/>
<dbReference type="InterPro" id="IPR011033">
    <property type="entry name" value="PRC_barrel-like_sf"/>
</dbReference>
<evidence type="ECO:0000313" key="7">
    <source>
        <dbReference type="EMBL" id="SVA24695.1"/>
    </source>
</evidence>
<accession>A0A381U8Y0</accession>
<dbReference type="InterPro" id="IPR011961">
    <property type="entry name" value="RimM"/>
</dbReference>
<dbReference type="NCBIfam" id="TIGR02273">
    <property type="entry name" value="16S_RimM"/>
    <property type="match status" value="1"/>
</dbReference>